<keyword evidence="4" id="KW-1185">Reference proteome</keyword>
<sequence length="261" mass="29384">MCQLMGMSANVPTDARFSFTGLVERAGRTDIHKDGWGLLFYIGKGVQEFRDLKAGSECDVANFLKQQCIKSNIVVSHIRQANVGALTLENTHPFRRELWGQNWGFAHNGQLEGIHDKLPLGRYLPVGTTDSEHIFCWLLDQIHQAFPHPPSDPQTLYAFIYEKRQYLHDFGVCNFLLSDGDVLIAHCSNKLQWVTRRAPFGPALLKDLDFSVDFSAETTPNDVVTVLATEPLTTNEIWTKMTPGDMLVFKAGEIIGEFVSR</sequence>
<dbReference type="InterPro" id="IPR029055">
    <property type="entry name" value="Ntn_hydrolases_N"/>
</dbReference>
<dbReference type="InterPro" id="IPR017932">
    <property type="entry name" value="GATase_2_dom"/>
</dbReference>
<protein>
    <submittedName>
        <fullName evidence="3">Class II glutamine amidotransferase</fullName>
    </submittedName>
</protein>
<evidence type="ECO:0000259" key="2">
    <source>
        <dbReference type="PROSITE" id="PS51278"/>
    </source>
</evidence>
<accession>A0AA41X0E6</accession>
<dbReference type="EMBL" id="JANATA010000021">
    <property type="protein sequence ID" value="MCP3429420.1"/>
    <property type="molecule type" value="Genomic_DNA"/>
</dbReference>
<evidence type="ECO:0000256" key="1">
    <source>
        <dbReference type="ARBA" id="ARBA00022962"/>
    </source>
</evidence>
<organism evidence="3 4">
    <name type="scientific">Opacimonas viscosa</name>
    <dbReference type="NCBI Taxonomy" id="2961944"/>
    <lineage>
        <taxon>Bacteria</taxon>
        <taxon>Pseudomonadati</taxon>
        <taxon>Pseudomonadota</taxon>
        <taxon>Gammaproteobacteria</taxon>
        <taxon>Alteromonadales</taxon>
        <taxon>Alteromonadaceae</taxon>
        <taxon>Opacimonas</taxon>
    </lineage>
</organism>
<dbReference type="PANTHER" id="PTHR42824:SF1">
    <property type="entry name" value="GLUTAMINE AMIDOTRANSFERASE YAFJ-RELATED"/>
    <property type="match status" value="1"/>
</dbReference>
<dbReference type="InterPro" id="IPR026869">
    <property type="entry name" value="EgtC-like"/>
</dbReference>
<feature type="domain" description="Glutamine amidotransferase type-2" evidence="2">
    <location>
        <begin position="2"/>
        <end position="252"/>
    </location>
</feature>
<proteinExistence type="predicted"/>
<dbReference type="Gene3D" id="3.60.20.10">
    <property type="entry name" value="Glutamine Phosphoribosylpyrophosphate, subunit 1, domain 1"/>
    <property type="match status" value="1"/>
</dbReference>
<gene>
    <name evidence="3" type="ORF">NLF92_10735</name>
</gene>
<dbReference type="Proteomes" id="UP001165413">
    <property type="component" value="Unassembled WGS sequence"/>
</dbReference>
<dbReference type="PANTHER" id="PTHR42824">
    <property type="entry name" value="GLUTAMINE AMIDOTRANSFERASE"/>
    <property type="match status" value="1"/>
</dbReference>
<dbReference type="PROSITE" id="PS51278">
    <property type="entry name" value="GATASE_TYPE_2"/>
    <property type="match status" value="1"/>
</dbReference>
<comment type="caution">
    <text evidence="3">The sequence shown here is derived from an EMBL/GenBank/DDBJ whole genome shotgun (WGS) entry which is preliminary data.</text>
</comment>
<dbReference type="CDD" id="cd01908">
    <property type="entry name" value="YafJ"/>
    <property type="match status" value="1"/>
</dbReference>
<dbReference type="SUPFAM" id="SSF56235">
    <property type="entry name" value="N-terminal nucleophile aminohydrolases (Ntn hydrolases)"/>
    <property type="match status" value="1"/>
</dbReference>
<dbReference type="AlphaFoldDB" id="A0AA41X0E6"/>
<keyword evidence="1 3" id="KW-0315">Glutamine amidotransferase</keyword>
<reference evidence="3" key="1">
    <citation type="submission" date="2022-07" db="EMBL/GenBank/DDBJ databases">
        <title>Characterization of the Novel Bacterium Alteromonas immobilis LMIT006 and Alteromonas gregis LMIT007.</title>
        <authorList>
            <person name="Lin X."/>
        </authorList>
    </citation>
    <scope>NUCLEOTIDE SEQUENCE</scope>
    <source>
        <strain evidence="3">LMIT007</strain>
    </source>
</reference>
<dbReference type="Pfam" id="PF13230">
    <property type="entry name" value="GATase_4"/>
    <property type="match status" value="1"/>
</dbReference>
<evidence type="ECO:0000313" key="3">
    <source>
        <dbReference type="EMBL" id="MCP3429420.1"/>
    </source>
</evidence>
<evidence type="ECO:0000313" key="4">
    <source>
        <dbReference type="Proteomes" id="UP001165413"/>
    </source>
</evidence>
<name>A0AA41X0E6_9ALTE</name>
<dbReference type="RefSeq" id="WP_254101801.1">
    <property type="nucleotide sequence ID" value="NZ_JANATA010000021.1"/>
</dbReference>